<name>A0A533Q765_9BACT</name>
<organism evidence="1 2">
    <name type="scientific">Candidatus Jettenia ecosi</name>
    <dbReference type="NCBI Taxonomy" id="2494326"/>
    <lineage>
        <taxon>Bacteria</taxon>
        <taxon>Pseudomonadati</taxon>
        <taxon>Planctomycetota</taxon>
        <taxon>Candidatus Brocadiia</taxon>
        <taxon>Candidatus Brocadiales</taxon>
        <taxon>Candidatus Brocadiaceae</taxon>
        <taxon>Candidatus Jettenia</taxon>
    </lineage>
</organism>
<protein>
    <submittedName>
        <fullName evidence="1">Uncharacterized protein</fullName>
    </submittedName>
</protein>
<dbReference type="EMBL" id="SULG01000099">
    <property type="protein sequence ID" value="TLD40462.1"/>
    <property type="molecule type" value="Genomic_DNA"/>
</dbReference>
<gene>
    <name evidence="1" type="ORF">JETT_3274</name>
</gene>
<proteinExistence type="predicted"/>
<accession>A0A533Q765</accession>
<evidence type="ECO:0000313" key="1">
    <source>
        <dbReference type="EMBL" id="TLD40462.1"/>
    </source>
</evidence>
<dbReference type="AlphaFoldDB" id="A0A533Q765"/>
<sequence>MNRTNIHIDRFHIRLKGIPPQTAHSLVNGMGDGLLGQLAKQPHLLREKQSIHIDTMNVGTLKGGQDGNSANLGSLIVDKTANCIKNHLG</sequence>
<evidence type="ECO:0000313" key="2">
    <source>
        <dbReference type="Proteomes" id="UP000319783"/>
    </source>
</evidence>
<reference evidence="1 2" key="1">
    <citation type="submission" date="2019-04" db="EMBL/GenBank/DDBJ databases">
        <title>Genome of a novel bacterium Candidatus Jettenia ecosi reconstructed from metagenome of an anammox bioreactor.</title>
        <authorList>
            <person name="Mardanov A.V."/>
            <person name="Beletsky A.V."/>
            <person name="Ravin N.V."/>
            <person name="Botchkova E.A."/>
            <person name="Litti Y.V."/>
            <person name="Nozhevnikova A.N."/>
        </authorList>
    </citation>
    <scope>NUCLEOTIDE SEQUENCE [LARGE SCALE GENOMIC DNA]</scope>
    <source>
        <strain evidence="1">J2</strain>
    </source>
</reference>
<comment type="caution">
    <text evidence="1">The sequence shown here is derived from an EMBL/GenBank/DDBJ whole genome shotgun (WGS) entry which is preliminary data.</text>
</comment>
<dbReference type="Proteomes" id="UP000319783">
    <property type="component" value="Unassembled WGS sequence"/>
</dbReference>